<keyword evidence="5" id="KW-1185">Reference proteome</keyword>
<dbReference type="AlphaFoldDB" id="A0A0C4DMT8"/>
<dbReference type="EMBL" id="ADBL01000254">
    <property type="status" value="NOT_ANNOTATED_CDS"/>
    <property type="molecule type" value="Genomic_DNA"/>
</dbReference>
<evidence type="ECO:0000313" key="5">
    <source>
        <dbReference type="Proteomes" id="UP000011715"/>
    </source>
</evidence>
<proteinExistence type="predicted"/>
<dbReference type="InterPro" id="IPR031348">
    <property type="entry name" value="PigL_N"/>
</dbReference>
<dbReference type="EMBL" id="GL876966">
    <property type="protein sequence ID" value="KLU82022.1"/>
    <property type="molecule type" value="Genomic_DNA"/>
</dbReference>
<sequence length="429" mass="47075">MADPLSIGASVLAIVTGAIQATNSLRATVSRYKARDKTLNRLYGELEGLATVLSSLEQAAGSEASIWALLEGPVSQCSKTCREFEGVMEKFGGKSVTGLRDWAKMEFMRDDINGFIDTLAAYKATITVGLGVINMLYFRLSHQVLESFDELIKDTVYNLEMRLQRIDENLARINPDETSGVETSIKLHDEKDVTRQCLHLCEKARSYLESLQGQQTPLQEGAASNTANIVRDRFEAELLTGQAIDKSRDIFAATIRHIQEGLNRAVSSNGPQRDQERLRLQEDIDMSKQCLALCKEASNQVAFQKIHIVREVVAEDDTDQVVVTTLADLFDVGKVSAKNRSAQLVGSMTDDALKKLSSDRYSSRFGVVPGNPGQGHSTDPPSNRKAQGESKPILHPIRKDRRPASADSGHDRPSSNEVRKRVAEGGGGA</sequence>
<dbReference type="VEuPathDB" id="FungiDB:MAPG_01101"/>
<dbReference type="OMA" id="REVTKQC"/>
<name>A0A0C4DMT8_MAGP6</name>
<reference evidence="5" key="1">
    <citation type="submission" date="2010-05" db="EMBL/GenBank/DDBJ databases">
        <title>The genome sequence of Magnaporthe poae strain ATCC 64411.</title>
        <authorList>
            <person name="Ma L.-J."/>
            <person name="Dead R."/>
            <person name="Young S."/>
            <person name="Zeng Q."/>
            <person name="Koehrsen M."/>
            <person name="Alvarado L."/>
            <person name="Berlin A."/>
            <person name="Chapman S.B."/>
            <person name="Chen Z."/>
            <person name="Freedman E."/>
            <person name="Gellesch M."/>
            <person name="Goldberg J."/>
            <person name="Griggs A."/>
            <person name="Gujja S."/>
            <person name="Heilman E.R."/>
            <person name="Heiman D."/>
            <person name="Hepburn T."/>
            <person name="Howarth C."/>
            <person name="Jen D."/>
            <person name="Larson L."/>
            <person name="Mehta T."/>
            <person name="Neiman D."/>
            <person name="Pearson M."/>
            <person name="Roberts A."/>
            <person name="Saif S."/>
            <person name="Shea T."/>
            <person name="Shenoy N."/>
            <person name="Sisk P."/>
            <person name="Stolte C."/>
            <person name="Sykes S."/>
            <person name="Walk T."/>
            <person name="White J."/>
            <person name="Yandava C."/>
            <person name="Haas B."/>
            <person name="Nusbaum C."/>
            <person name="Birren B."/>
        </authorList>
    </citation>
    <scope>NUCLEOTIDE SEQUENCE [LARGE SCALE GENOMIC DNA]</scope>
    <source>
        <strain evidence="5">ATCC 64411 / 73-15</strain>
    </source>
</reference>
<reference evidence="4" key="5">
    <citation type="submission" date="2015-06" db="UniProtKB">
        <authorList>
            <consortium name="EnsemblFungi"/>
        </authorList>
    </citation>
    <scope>IDENTIFICATION</scope>
    <source>
        <strain evidence="4">ATCC 64411</strain>
    </source>
</reference>
<dbReference type="EnsemblFungi" id="MAPG_01101T0">
    <property type="protein sequence ID" value="MAPG_01101T0"/>
    <property type="gene ID" value="MAPG_01101"/>
</dbReference>
<dbReference type="eggNOG" id="ENOG502SK11">
    <property type="taxonomic scope" value="Eukaryota"/>
</dbReference>
<protein>
    <recommendedName>
        <fullName evidence="2">Azaphilone pigments biosynthesis cluster protein L N-terminal domain-containing protein</fullName>
    </recommendedName>
</protein>
<reference evidence="3" key="3">
    <citation type="submission" date="2011-03" db="EMBL/GenBank/DDBJ databases">
        <title>Annotation of Magnaporthe poae ATCC 64411.</title>
        <authorList>
            <person name="Ma L.-J."/>
            <person name="Dead R."/>
            <person name="Young S.K."/>
            <person name="Zeng Q."/>
            <person name="Gargeya S."/>
            <person name="Fitzgerald M."/>
            <person name="Haas B."/>
            <person name="Abouelleil A."/>
            <person name="Alvarado L."/>
            <person name="Arachchi H.M."/>
            <person name="Berlin A."/>
            <person name="Brown A."/>
            <person name="Chapman S.B."/>
            <person name="Chen Z."/>
            <person name="Dunbar C."/>
            <person name="Freedman E."/>
            <person name="Gearin G."/>
            <person name="Gellesch M."/>
            <person name="Goldberg J."/>
            <person name="Griggs A."/>
            <person name="Gujja S."/>
            <person name="Heiman D."/>
            <person name="Howarth C."/>
            <person name="Larson L."/>
            <person name="Lui A."/>
            <person name="MacDonald P.J.P."/>
            <person name="Mehta T."/>
            <person name="Montmayeur A."/>
            <person name="Murphy C."/>
            <person name="Neiman D."/>
            <person name="Pearson M."/>
            <person name="Priest M."/>
            <person name="Roberts A."/>
            <person name="Saif S."/>
            <person name="Shea T."/>
            <person name="Shenoy N."/>
            <person name="Sisk P."/>
            <person name="Stolte C."/>
            <person name="Sykes S."/>
            <person name="Yandava C."/>
            <person name="Wortman J."/>
            <person name="Nusbaum C."/>
            <person name="Birren B."/>
        </authorList>
    </citation>
    <scope>NUCLEOTIDE SEQUENCE</scope>
    <source>
        <strain evidence="3">ATCC 64411</strain>
    </source>
</reference>
<reference evidence="3" key="2">
    <citation type="submission" date="2010-05" db="EMBL/GenBank/DDBJ databases">
        <title>The Genome Sequence of Magnaporthe poae strain ATCC 64411.</title>
        <authorList>
            <consortium name="The Broad Institute Genome Sequencing Platform"/>
            <consortium name="Broad Institute Genome Sequencing Center for Infectious Disease"/>
            <person name="Ma L.-J."/>
            <person name="Dead R."/>
            <person name="Young S."/>
            <person name="Zeng Q."/>
            <person name="Koehrsen M."/>
            <person name="Alvarado L."/>
            <person name="Berlin A."/>
            <person name="Chapman S.B."/>
            <person name="Chen Z."/>
            <person name="Freedman E."/>
            <person name="Gellesch M."/>
            <person name="Goldberg J."/>
            <person name="Griggs A."/>
            <person name="Gujja S."/>
            <person name="Heilman E.R."/>
            <person name="Heiman D."/>
            <person name="Hepburn T."/>
            <person name="Howarth C."/>
            <person name="Jen D."/>
            <person name="Larson L."/>
            <person name="Mehta T."/>
            <person name="Neiman D."/>
            <person name="Pearson M."/>
            <person name="Roberts A."/>
            <person name="Saif S."/>
            <person name="Shea T."/>
            <person name="Shenoy N."/>
            <person name="Sisk P."/>
            <person name="Stolte C."/>
            <person name="Sykes S."/>
            <person name="Walk T."/>
            <person name="White J."/>
            <person name="Yandava C."/>
            <person name="Haas B."/>
            <person name="Nusbaum C."/>
            <person name="Birren B."/>
        </authorList>
    </citation>
    <scope>NUCLEOTIDE SEQUENCE</scope>
    <source>
        <strain evidence="3">ATCC 64411</strain>
    </source>
</reference>
<evidence type="ECO:0000259" key="2">
    <source>
        <dbReference type="Pfam" id="PF17111"/>
    </source>
</evidence>
<feature type="compositionally biased region" description="Polar residues" evidence="1">
    <location>
        <begin position="374"/>
        <end position="385"/>
    </location>
</feature>
<gene>
    <name evidence="3" type="ORF">MAPG_01101</name>
</gene>
<evidence type="ECO:0000313" key="3">
    <source>
        <dbReference type="EMBL" id="KLU82022.1"/>
    </source>
</evidence>
<dbReference type="Pfam" id="PF17111">
    <property type="entry name" value="PigL_N"/>
    <property type="match status" value="1"/>
</dbReference>
<feature type="domain" description="Azaphilone pigments biosynthesis cluster protein L N-terminal" evidence="2">
    <location>
        <begin position="2"/>
        <end position="202"/>
    </location>
</feature>
<accession>A0A0C4DMT8</accession>
<reference evidence="4" key="4">
    <citation type="journal article" date="2015" name="G3 (Bethesda)">
        <title>Genome sequences of three phytopathogenic species of the Magnaporthaceae family of fungi.</title>
        <authorList>
            <person name="Okagaki L.H."/>
            <person name="Nunes C.C."/>
            <person name="Sailsbery J."/>
            <person name="Clay B."/>
            <person name="Brown D."/>
            <person name="John T."/>
            <person name="Oh Y."/>
            <person name="Young N."/>
            <person name="Fitzgerald M."/>
            <person name="Haas B.J."/>
            <person name="Zeng Q."/>
            <person name="Young S."/>
            <person name="Adiconis X."/>
            <person name="Fan L."/>
            <person name="Levin J.Z."/>
            <person name="Mitchell T.K."/>
            <person name="Okubara P.A."/>
            <person name="Farman M.L."/>
            <person name="Kohn L.M."/>
            <person name="Birren B."/>
            <person name="Ma L.-J."/>
            <person name="Dean R.A."/>
        </authorList>
    </citation>
    <scope>NUCLEOTIDE SEQUENCE</scope>
    <source>
        <strain evidence="4">ATCC 64411 / 73-15</strain>
    </source>
</reference>
<feature type="region of interest" description="Disordered" evidence="1">
    <location>
        <begin position="363"/>
        <end position="429"/>
    </location>
</feature>
<organism evidence="4 5">
    <name type="scientific">Magnaporthiopsis poae (strain ATCC 64411 / 73-15)</name>
    <name type="common">Kentucky bluegrass fungus</name>
    <name type="synonym">Magnaporthe poae</name>
    <dbReference type="NCBI Taxonomy" id="644358"/>
    <lineage>
        <taxon>Eukaryota</taxon>
        <taxon>Fungi</taxon>
        <taxon>Dikarya</taxon>
        <taxon>Ascomycota</taxon>
        <taxon>Pezizomycotina</taxon>
        <taxon>Sordariomycetes</taxon>
        <taxon>Sordariomycetidae</taxon>
        <taxon>Magnaporthales</taxon>
        <taxon>Magnaporthaceae</taxon>
        <taxon>Magnaporthiopsis</taxon>
    </lineage>
</organism>
<dbReference type="Proteomes" id="UP000011715">
    <property type="component" value="Unassembled WGS sequence"/>
</dbReference>
<feature type="compositionally biased region" description="Basic and acidic residues" evidence="1">
    <location>
        <begin position="402"/>
        <end position="423"/>
    </location>
</feature>
<evidence type="ECO:0000313" key="4">
    <source>
        <dbReference type="EnsemblFungi" id="MAPG_01101T0"/>
    </source>
</evidence>
<evidence type="ECO:0000256" key="1">
    <source>
        <dbReference type="SAM" id="MobiDB-lite"/>
    </source>
</evidence>
<dbReference type="OrthoDB" id="428260at2759"/>